<feature type="compositionally biased region" description="Acidic residues" evidence="1">
    <location>
        <begin position="20"/>
        <end position="30"/>
    </location>
</feature>
<gene>
    <name evidence="2" type="ORF">L916_12966</name>
</gene>
<name>W2IL46_PHYNI</name>
<reference evidence="2" key="1">
    <citation type="submission" date="2013-11" db="EMBL/GenBank/DDBJ databases">
        <title>The Genome Sequence of Phytophthora parasitica CJ05E6.</title>
        <authorList>
            <consortium name="The Broad Institute Genomics Platform"/>
            <person name="Russ C."/>
            <person name="Tyler B."/>
            <person name="Panabieres F."/>
            <person name="Shan W."/>
            <person name="Tripathy S."/>
            <person name="Grunwald N."/>
            <person name="Machado M."/>
            <person name="Johnson C.S."/>
            <person name="Arredondo F."/>
            <person name="Hong C."/>
            <person name="Coffey M."/>
            <person name="Young S.K."/>
            <person name="Zeng Q."/>
            <person name="Gargeya S."/>
            <person name="Fitzgerald M."/>
            <person name="Abouelleil A."/>
            <person name="Alvarado L."/>
            <person name="Chapman S.B."/>
            <person name="Gainer-Dewar J."/>
            <person name="Goldberg J."/>
            <person name="Griggs A."/>
            <person name="Gujja S."/>
            <person name="Hansen M."/>
            <person name="Howarth C."/>
            <person name="Imamovic A."/>
            <person name="Ireland A."/>
            <person name="Larimer J."/>
            <person name="McCowan C."/>
            <person name="Murphy C."/>
            <person name="Pearson M."/>
            <person name="Poon T.W."/>
            <person name="Priest M."/>
            <person name="Roberts A."/>
            <person name="Saif S."/>
            <person name="Shea T."/>
            <person name="Sykes S."/>
            <person name="Wortman J."/>
            <person name="Nusbaum C."/>
            <person name="Birren B."/>
        </authorList>
    </citation>
    <scope>NUCLEOTIDE SEQUENCE [LARGE SCALE GENOMIC DNA]</scope>
    <source>
        <strain evidence="2">CJ05E6</strain>
    </source>
</reference>
<dbReference type="Proteomes" id="UP000053864">
    <property type="component" value="Unassembled WGS sequence"/>
</dbReference>
<organism evidence="2">
    <name type="scientific">Phytophthora nicotianae</name>
    <name type="common">Potato buckeye rot agent</name>
    <name type="synonym">Phytophthora parasitica</name>
    <dbReference type="NCBI Taxonomy" id="4792"/>
    <lineage>
        <taxon>Eukaryota</taxon>
        <taxon>Sar</taxon>
        <taxon>Stramenopiles</taxon>
        <taxon>Oomycota</taxon>
        <taxon>Peronosporomycetes</taxon>
        <taxon>Peronosporales</taxon>
        <taxon>Peronosporaceae</taxon>
        <taxon>Phytophthora</taxon>
    </lineage>
</organism>
<evidence type="ECO:0000313" key="2">
    <source>
        <dbReference type="EMBL" id="ETL34851.1"/>
    </source>
</evidence>
<evidence type="ECO:0000256" key="1">
    <source>
        <dbReference type="SAM" id="MobiDB-lite"/>
    </source>
</evidence>
<protein>
    <submittedName>
        <fullName evidence="2">Uncharacterized protein</fullName>
    </submittedName>
</protein>
<dbReference type="EMBL" id="KI674205">
    <property type="protein sequence ID" value="ETL34851.1"/>
    <property type="molecule type" value="Genomic_DNA"/>
</dbReference>
<feature type="region of interest" description="Disordered" evidence="1">
    <location>
        <begin position="17"/>
        <end position="50"/>
    </location>
</feature>
<feature type="non-terminal residue" evidence="2">
    <location>
        <position position="1"/>
    </location>
</feature>
<proteinExistence type="predicted"/>
<sequence length="50" mass="5522">TEGTEHLPETTDAVVHEVREDNEDSTEEPITEVPNESTENAASLPPMFLI</sequence>
<accession>W2IL46</accession>
<dbReference type="AlphaFoldDB" id="W2IL46"/>